<dbReference type="GO" id="GO:0016740">
    <property type="term" value="F:transferase activity"/>
    <property type="evidence" value="ECO:0007669"/>
    <property type="project" value="UniProtKB-KW"/>
</dbReference>
<evidence type="ECO:0000259" key="2">
    <source>
        <dbReference type="PROSITE" id="PS50405"/>
    </source>
</evidence>
<evidence type="ECO:0000313" key="4">
    <source>
        <dbReference type="Proteomes" id="UP000225972"/>
    </source>
</evidence>
<dbReference type="SUPFAM" id="SSF52833">
    <property type="entry name" value="Thioredoxin-like"/>
    <property type="match status" value="1"/>
</dbReference>
<evidence type="ECO:0000313" key="3">
    <source>
        <dbReference type="EMBL" id="SMX26892.1"/>
    </source>
</evidence>
<dbReference type="InterPro" id="IPR036249">
    <property type="entry name" value="Thioredoxin-like_sf"/>
</dbReference>
<dbReference type="PANTHER" id="PTHR44051">
    <property type="entry name" value="GLUTATHIONE S-TRANSFERASE-RELATED"/>
    <property type="match status" value="1"/>
</dbReference>
<dbReference type="OrthoDB" id="9810080at2"/>
<organism evidence="3 4">
    <name type="scientific">Pelagimonas phthalicica</name>
    <dbReference type="NCBI Taxonomy" id="1037362"/>
    <lineage>
        <taxon>Bacteria</taxon>
        <taxon>Pseudomonadati</taxon>
        <taxon>Pseudomonadota</taxon>
        <taxon>Alphaproteobacteria</taxon>
        <taxon>Rhodobacterales</taxon>
        <taxon>Roseobacteraceae</taxon>
        <taxon>Pelagimonas</taxon>
    </lineage>
</organism>
<proteinExistence type="predicted"/>
<dbReference type="PROSITE" id="PS50405">
    <property type="entry name" value="GST_CTER"/>
    <property type="match status" value="1"/>
</dbReference>
<dbReference type="SUPFAM" id="SSF47616">
    <property type="entry name" value="GST C-terminal domain-like"/>
    <property type="match status" value="1"/>
</dbReference>
<dbReference type="AlphaFoldDB" id="A0A238JAA9"/>
<dbReference type="SFLD" id="SFLDG00358">
    <property type="entry name" value="Main_(cytGST)"/>
    <property type="match status" value="1"/>
</dbReference>
<dbReference type="PROSITE" id="PS50404">
    <property type="entry name" value="GST_NTER"/>
    <property type="match status" value="1"/>
</dbReference>
<dbReference type="RefSeq" id="WP_099243050.1">
    <property type="nucleotide sequence ID" value="NZ_FXXP01000001.1"/>
</dbReference>
<name>A0A238JAA9_9RHOB</name>
<keyword evidence="4" id="KW-1185">Reference proteome</keyword>
<dbReference type="InterPro" id="IPR040079">
    <property type="entry name" value="Glutathione_S-Trfase"/>
</dbReference>
<feature type="domain" description="GST C-terminal" evidence="2">
    <location>
        <begin position="80"/>
        <end position="198"/>
    </location>
</feature>
<dbReference type="InterPro" id="IPR036282">
    <property type="entry name" value="Glutathione-S-Trfase_C_sf"/>
</dbReference>
<dbReference type="Gene3D" id="3.40.30.10">
    <property type="entry name" value="Glutaredoxin"/>
    <property type="match status" value="1"/>
</dbReference>
<dbReference type="Pfam" id="PF13417">
    <property type="entry name" value="GST_N_3"/>
    <property type="match status" value="1"/>
</dbReference>
<sequence length="198" mass="22263">MSYKLYGHPRSRTFRVMWMLEELGQPYDQIPAPPQSEDIKQVSALGKIPVLMDGEDAIRDSAAILTYLADKHGALTAKPGTIARAQQDAMTFRILDEVETQLWTAARHSFVLPEAERVPEVKETCKADYLRNVSAIMAEVEGPYLMGQDFTIPDILLTHLAGWALTAKFPEPPEAFSEYLKRTRTRPGFKAARAKQDI</sequence>
<keyword evidence="3" id="KW-0808">Transferase</keyword>
<protein>
    <submittedName>
        <fullName evidence="3">Glutathionine S-transferase</fullName>
    </submittedName>
</protein>
<feature type="domain" description="GST N-terminal" evidence="1">
    <location>
        <begin position="1"/>
        <end position="76"/>
    </location>
</feature>
<dbReference type="SFLD" id="SFLDS00019">
    <property type="entry name" value="Glutathione_Transferase_(cytos"/>
    <property type="match status" value="1"/>
</dbReference>
<gene>
    <name evidence="3" type="ORF">TRP8649_00990</name>
</gene>
<dbReference type="PANTHER" id="PTHR44051:SF8">
    <property type="entry name" value="GLUTATHIONE S-TRANSFERASE GSTA"/>
    <property type="match status" value="1"/>
</dbReference>
<accession>A0A238JAA9</accession>
<reference evidence="4" key="1">
    <citation type="submission" date="2017-05" db="EMBL/GenBank/DDBJ databases">
        <authorList>
            <person name="Rodrigo-Torres L."/>
            <person name="Arahal R. D."/>
            <person name="Lucena T."/>
        </authorList>
    </citation>
    <scope>NUCLEOTIDE SEQUENCE [LARGE SCALE GENOMIC DNA]</scope>
    <source>
        <strain evidence="4">CECT 8649</strain>
    </source>
</reference>
<dbReference type="EMBL" id="FXXP01000001">
    <property type="protein sequence ID" value="SMX26892.1"/>
    <property type="molecule type" value="Genomic_DNA"/>
</dbReference>
<dbReference type="Gene3D" id="1.20.1050.10">
    <property type="match status" value="1"/>
</dbReference>
<dbReference type="Proteomes" id="UP000225972">
    <property type="component" value="Unassembled WGS sequence"/>
</dbReference>
<dbReference type="InterPro" id="IPR010987">
    <property type="entry name" value="Glutathione-S-Trfase_C-like"/>
</dbReference>
<dbReference type="CDD" id="cd03046">
    <property type="entry name" value="GST_N_GTT1_like"/>
    <property type="match status" value="1"/>
</dbReference>
<dbReference type="InterPro" id="IPR004045">
    <property type="entry name" value="Glutathione_S-Trfase_N"/>
</dbReference>
<evidence type="ECO:0000259" key="1">
    <source>
        <dbReference type="PROSITE" id="PS50404"/>
    </source>
</evidence>